<feature type="domain" description="Helicase C-terminal" evidence="11">
    <location>
        <begin position="367"/>
        <end position="547"/>
    </location>
</feature>
<evidence type="ECO:0000256" key="6">
    <source>
        <dbReference type="ARBA" id="ARBA00047984"/>
    </source>
</evidence>
<keyword evidence="14" id="KW-1185">Reference proteome</keyword>
<dbReference type="InterPro" id="IPR000629">
    <property type="entry name" value="RNA-helicase_DEAD-box_CS"/>
</dbReference>
<evidence type="ECO:0000259" key="10">
    <source>
        <dbReference type="PROSITE" id="PS51192"/>
    </source>
</evidence>
<gene>
    <name evidence="13" type="ORF">LTR24_010564</name>
</gene>
<keyword evidence="2 8" id="KW-0547">Nucleotide-binding</keyword>
<accession>A0ABR0JTG8</accession>
<dbReference type="PROSITE" id="PS51192">
    <property type="entry name" value="HELICASE_ATP_BIND_1"/>
    <property type="match status" value="1"/>
</dbReference>
<sequence length="622" mass="68738">MGDSWDTTPDMAARELPLTETANGTPVGPPRDEAKAQLARDRGWVEQQNFDYEATVPPQEEAAQGWMSRARKYEWKDEYGNVGPEDPDLEQELFRSELKLKKGVEFDKLLSIRVVAEAIERPSPVRDFDDAGLHPVMLSNIKKSGYDVPTPVQAYTIPAVLKGHDVIAVAQTGSGKTAAYLAPSLSKLMGKAKKLCAARPFHVRPDYDHMRERVRAEPLILVIAPTRELCIQIFDEARRLCYRSMLRPCVAYGGGPLREQRVDLEKGCDILIATPGRLIDFMRDPNLLTFQRLRFTIVDEADELLHDDWTEELEKIIGGGDVDVGSQHQYLLFSATFDKNMRRVAKKYLAQDYVRIRIGRAGSTVKNIKQQIVWVEKNQKKQALYDLLIASPPARTLIFCRTKKGVDIVDDFLFNQGLPTTSIHSDRTQLEREDAIRAFRKGLAPIMISTGVSGRGLDIKNVMHVINYDLPTADYQPHDEYIHRIGGPLPSAFASQANVSSGRTGRAGNQGLATSFYNEQDEHMAPFLAKILVENGWSVPDFLEEYKPADAADLDFDDDSGDEENEPINGAAPADAAWGASAGDTGAPVEEAWGNGSGVASAPAPAEDTWGTGNNAVAGSGW</sequence>
<feature type="region of interest" description="Disordered" evidence="9">
    <location>
        <begin position="1"/>
        <end position="39"/>
    </location>
</feature>
<dbReference type="InterPro" id="IPR014001">
    <property type="entry name" value="Helicase_ATP-bd"/>
</dbReference>
<reference evidence="13 14" key="1">
    <citation type="submission" date="2023-08" db="EMBL/GenBank/DDBJ databases">
        <title>Black Yeasts Isolated from many extreme environments.</title>
        <authorList>
            <person name="Coleine C."/>
            <person name="Stajich J.E."/>
            <person name="Selbmann L."/>
        </authorList>
    </citation>
    <scope>NUCLEOTIDE SEQUENCE [LARGE SCALE GENOMIC DNA]</scope>
    <source>
        <strain evidence="13 14">CCFEE 5885</strain>
    </source>
</reference>
<dbReference type="Proteomes" id="UP001345013">
    <property type="component" value="Unassembled WGS sequence"/>
</dbReference>
<dbReference type="InterPro" id="IPR001650">
    <property type="entry name" value="Helicase_C-like"/>
</dbReference>
<feature type="compositionally biased region" description="Low complexity" evidence="9">
    <location>
        <begin position="570"/>
        <end position="587"/>
    </location>
</feature>
<keyword evidence="5 8" id="KW-0067">ATP-binding</keyword>
<dbReference type="PANTHER" id="PTHR47958">
    <property type="entry name" value="ATP-DEPENDENT RNA HELICASE DBP3"/>
    <property type="match status" value="1"/>
</dbReference>
<feature type="compositionally biased region" description="Polar residues" evidence="9">
    <location>
        <begin position="611"/>
        <end position="622"/>
    </location>
</feature>
<dbReference type="PROSITE" id="PS51195">
    <property type="entry name" value="Q_MOTIF"/>
    <property type="match status" value="1"/>
</dbReference>
<feature type="compositionally biased region" description="Basic and acidic residues" evidence="9">
    <location>
        <begin position="30"/>
        <end position="39"/>
    </location>
</feature>
<feature type="region of interest" description="Disordered" evidence="9">
    <location>
        <begin position="552"/>
        <end position="622"/>
    </location>
</feature>
<name>A0ABR0JTG8_9EURO</name>
<evidence type="ECO:0000256" key="1">
    <source>
        <dbReference type="ARBA" id="ARBA00012552"/>
    </source>
</evidence>
<evidence type="ECO:0000256" key="4">
    <source>
        <dbReference type="ARBA" id="ARBA00022806"/>
    </source>
</evidence>
<dbReference type="InterPro" id="IPR011545">
    <property type="entry name" value="DEAD/DEAH_box_helicase_dom"/>
</dbReference>
<dbReference type="PROSITE" id="PS51194">
    <property type="entry name" value="HELICASE_CTER"/>
    <property type="match status" value="1"/>
</dbReference>
<feature type="domain" description="Helicase ATP-binding" evidence="10">
    <location>
        <begin position="157"/>
        <end position="355"/>
    </location>
</feature>
<organism evidence="13 14">
    <name type="scientific">Lithohypha guttulata</name>
    <dbReference type="NCBI Taxonomy" id="1690604"/>
    <lineage>
        <taxon>Eukaryota</taxon>
        <taxon>Fungi</taxon>
        <taxon>Dikarya</taxon>
        <taxon>Ascomycota</taxon>
        <taxon>Pezizomycotina</taxon>
        <taxon>Eurotiomycetes</taxon>
        <taxon>Chaetothyriomycetidae</taxon>
        <taxon>Chaetothyriales</taxon>
        <taxon>Trichomeriaceae</taxon>
        <taxon>Lithohypha</taxon>
    </lineage>
</organism>
<comment type="caution">
    <text evidence="13">The sequence shown here is derived from an EMBL/GenBank/DDBJ whole genome shotgun (WGS) entry which is preliminary data.</text>
</comment>
<proteinExistence type="inferred from homology"/>
<dbReference type="SMART" id="SM00490">
    <property type="entry name" value="HELICc"/>
    <property type="match status" value="1"/>
</dbReference>
<evidence type="ECO:0000256" key="3">
    <source>
        <dbReference type="ARBA" id="ARBA00022801"/>
    </source>
</evidence>
<dbReference type="EMBL" id="JAVRRG010000360">
    <property type="protein sequence ID" value="KAK5071386.1"/>
    <property type="molecule type" value="Genomic_DNA"/>
</dbReference>
<dbReference type="SUPFAM" id="SSF52540">
    <property type="entry name" value="P-loop containing nucleoside triphosphate hydrolases"/>
    <property type="match status" value="2"/>
</dbReference>
<dbReference type="SMART" id="SM00487">
    <property type="entry name" value="DEXDc"/>
    <property type="match status" value="1"/>
</dbReference>
<protein>
    <recommendedName>
        <fullName evidence="1">RNA helicase</fullName>
        <ecNumber evidence="1">3.6.4.13</ecNumber>
    </recommendedName>
</protein>
<evidence type="ECO:0000256" key="7">
    <source>
        <dbReference type="PROSITE-ProRule" id="PRU00552"/>
    </source>
</evidence>
<dbReference type="InterPro" id="IPR027417">
    <property type="entry name" value="P-loop_NTPase"/>
</dbReference>
<dbReference type="CDD" id="cd18787">
    <property type="entry name" value="SF2_C_DEAD"/>
    <property type="match status" value="1"/>
</dbReference>
<feature type="compositionally biased region" description="Acidic residues" evidence="9">
    <location>
        <begin position="552"/>
        <end position="566"/>
    </location>
</feature>
<evidence type="ECO:0000256" key="2">
    <source>
        <dbReference type="ARBA" id="ARBA00022741"/>
    </source>
</evidence>
<comment type="similarity">
    <text evidence="8">Belongs to the DEAD box helicase family.</text>
</comment>
<feature type="short sequence motif" description="Q motif" evidence="7">
    <location>
        <begin position="126"/>
        <end position="154"/>
    </location>
</feature>
<dbReference type="EC" id="3.6.4.13" evidence="1"/>
<dbReference type="Pfam" id="PF00270">
    <property type="entry name" value="DEAD"/>
    <property type="match status" value="1"/>
</dbReference>
<comment type="catalytic activity">
    <reaction evidence="6">
        <text>ATP + H2O = ADP + phosphate + H(+)</text>
        <dbReference type="Rhea" id="RHEA:13065"/>
        <dbReference type="ChEBI" id="CHEBI:15377"/>
        <dbReference type="ChEBI" id="CHEBI:15378"/>
        <dbReference type="ChEBI" id="CHEBI:30616"/>
        <dbReference type="ChEBI" id="CHEBI:43474"/>
        <dbReference type="ChEBI" id="CHEBI:456216"/>
        <dbReference type="EC" id="3.6.4.13"/>
    </reaction>
</comment>
<dbReference type="PROSITE" id="PS00039">
    <property type="entry name" value="DEAD_ATP_HELICASE"/>
    <property type="match status" value="1"/>
</dbReference>
<evidence type="ECO:0000256" key="8">
    <source>
        <dbReference type="RuleBase" id="RU000492"/>
    </source>
</evidence>
<evidence type="ECO:0000256" key="5">
    <source>
        <dbReference type="ARBA" id="ARBA00022840"/>
    </source>
</evidence>
<evidence type="ECO:0000313" key="13">
    <source>
        <dbReference type="EMBL" id="KAK5071386.1"/>
    </source>
</evidence>
<feature type="domain" description="DEAD-box RNA helicase Q" evidence="12">
    <location>
        <begin position="126"/>
        <end position="154"/>
    </location>
</feature>
<evidence type="ECO:0000259" key="12">
    <source>
        <dbReference type="PROSITE" id="PS51195"/>
    </source>
</evidence>
<dbReference type="Pfam" id="PF00271">
    <property type="entry name" value="Helicase_C"/>
    <property type="match status" value="1"/>
</dbReference>
<dbReference type="Gene3D" id="3.40.50.300">
    <property type="entry name" value="P-loop containing nucleotide triphosphate hydrolases"/>
    <property type="match status" value="2"/>
</dbReference>
<evidence type="ECO:0000259" key="11">
    <source>
        <dbReference type="PROSITE" id="PS51194"/>
    </source>
</evidence>
<dbReference type="InterPro" id="IPR014014">
    <property type="entry name" value="RNA_helicase_DEAD_Q_motif"/>
</dbReference>
<evidence type="ECO:0000256" key="9">
    <source>
        <dbReference type="SAM" id="MobiDB-lite"/>
    </source>
</evidence>
<evidence type="ECO:0000313" key="14">
    <source>
        <dbReference type="Proteomes" id="UP001345013"/>
    </source>
</evidence>
<keyword evidence="4 8" id="KW-0347">Helicase</keyword>
<keyword evidence="3 8" id="KW-0378">Hydrolase</keyword>